<reference evidence="4 5" key="1">
    <citation type="submission" date="2018-05" db="EMBL/GenBank/DDBJ databases">
        <title>Genomic Encyclopedia of Type Strains, Phase IV (KMG-IV): sequencing the most valuable type-strain genomes for metagenomic binning, comparative biology and taxonomic classification.</title>
        <authorList>
            <person name="Goeker M."/>
        </authorList>
    </citation>
    <scope>NUCLEOTIDE SEQUENCE [LARGE SCALE GENOMIC DNA]</scope>
    <source>
        <strain evidence="4 5">DSM 103371</strain>
    </source>
</reference>
<comment type="function">
    <text evidence="3">Required for maturation of urease via the functional incorporation of the urease nickel metallocenter.</text>
</comment>
<accession>A0A316G501</accession>
<evidence type="ECO:0000256" key="2">
    <source>
        <dbReference type="ARBA" id="ARBA00023186"/>
    </source>
</evidence>
<dbReference type="GO" id="GO:0016151">
    <property type="term" value="F:nickel cation binding"/>
    <property type="evidence" value="ECO:0007669"/>
    <property type="project" value="UniProtKB-UniRule"/>
</dbReference>
<keyword evidence="5" id="KW-1185">Reference proteome</keyword>
<keyword evidence="3" id="KW-0996">Nickel insertion</keyword>
<comment type="subcellular location">
    <subcellularLocation>
        <location evidence="3">Cytoplasm</location>
    </subcellularLocation>
</comment>
<keyword evidence="2 3" id="KW-0143">Chaperone</keyword>
<dbReference type="PANTHER" id="PTHR33643:SF1">
    <property type="entry name" value="UREASE ACCESSORY PROTEIN D"/>
    <property type="match status" value="1"/>
</dbReference>
<comment type="similarity">
    <text evidence="1 3">Belongs to the UreD family.</text>
</comment>
<dbReference type="Pfam" id="PF01774">
    <property type="entry name" value="UreD"/>
    <property type="match status" value="1"/>
</dbReference>
<proteinExistence type="inferred from homology"/>
<evidence type="ECO:0000256" key="1">
    <source>
        <dbReference type="ARBA" id="ARBA00007177"/>
    </source>
</evidence>
<comment type="caution">
    <text evidence="4">The sequence shown here is derived from an EMBL/GenBank/DDBJ whole genome shotgun (WGS) entry which is preliminary data.</text>
</comment>
<keyword evidence="3" id="KW-0963">Cytoplasm</keyword>
<comment type="subunit">
    <text evidence="3">UreD, UreF and UreG form a complex that acts as a GTP-hydrolysis-dependent molecular chaperone, activating the urease apoprotein by helping to assemble the nickel containing metallocenter of UreC. The UreE protein probably delivers the nickel.</text>
</comment>
<dbReference type="GO" id="GO:0005737">
    <property type="term" value="C:cytoplasm"/>
    <property type="evidence" value="ECO:0007669"/>
    <property type="project" value="UniProtKB-SubCell"/>
</dbReference>
<evidence type="ECO:0000313" key="5">
    <source>
        <dbReference type="Proteomes" id="UP000245390"/>
    </source>
</evidence>
<evidence type="ECO:0000313" key="4">
    <source>
        <dbReference type="EMBL" id="PWK56024.1"/>
    </source>
</evidence>
<dbReference type="EMBL" id="QGGV01000005">
    <property type="protein sequence ID" value="PWK56024.1"/>
    <property type="molecule type" value="Genomic_DNA"/>
</dbReference>
<protein>
    <recommendedName>
        <fullName evidence="3">Urease accessory protein UreD</fullName>
    </recommendedName>
</protein>
<dbReference type="Proteomes" id="UP000245390">
    <property type="component" value="Unassembled WGS sequence"/>
</dbReference>
<dbReference type="InterPro" id="IPR002669">
    <property type="entry name" value="UreD"/>
</dbReference>
<name>A0A316G501_9RHOB</name>
<dbReference type="AlphaFoldDB" id="A0A316G501"/>
<organism evidence="4 5">
    <name type="scientific">Silicimonas algicola</name>
    <dbReference type="NCBI Taxonomy" id="1826607"/>
    <lineage>
        <taxon>Bacteria</taxon>
        <taxon>Pseudomonadati</taxon>
        <taxon>Pseudomonadota</taxon>
        <taxon>Alphaproteobacteria</taxon>
        <taxon>Rhodobacterales</taxon>
        <taxon>Paracoccaceae</taxon>
    </lineage>
</organism>
<sequence>MTALPTLIVTDAQPRAVGSVSLKVTASDRGTEIARLRHEGSMRALFPRRDSQRITAVLVNTAGGVTGGDRFSVRVEAGEGADITITTQAAERAYRAQPGQTGRVDTVLTIGPNARLAWLPQETILFDGSSLERRLTVDLGAGASALIVEPLIFGRRAMNEGVSSARLSDRITLRRDGVPIYLDRICMEGDLVARMSRPATGQGAAATSTVLFAGEGAEARLAAARAILPETAGISLVRPGLLAARLLAEDGFDLRRALLPLIRLLADDDLPRPWMI</sequence>
<dbReference type="HAMAP" id="MF_01384">
    <property type="entry name" value="UreD"/>
    <property type="match status" value="1"/>
</dbReference>
<evidence type="ECO:0000256" key="3">
    <source>
        <dbReference type="HAMAP-Rule" id="MF_01384"/>
    </source>
</evidence>
<dbReference type="PANTHER" id="PTHR33643">
    <property type="entry name" value="UREASE ACCESSORY PROTEIN D"/>
    <property type="match status" value="1"/>
</dbReference>
<gene>
    <name evidence="3" type="primary">ureD</name>
    <name evidence="4" type="ORF">C8D95_10589</name>
</gene>